<feature type="region of interest" description="Disordered" evidence="1">
    <location>
        <begin position="1066"/>
        <end position="1085"/>
    </location>
</feature>
<protein>
    <submittedName>
        <fullName evidence="2">Uncharacterized protein</fullName>
    </submittedName>
</protein>
<sequence length="1336" mass="155040">MFKKIFNHKKSSRCEICKKKIKKNNKNVIEKQCKECKEKNSFQNISPISIQLDDINNYSIKENKKEVLCNGCKWPIISEENLFEDLNNNAKWHNSCFEINKILGLTIFIEPYNLIENNNKNQLKKNWPICTDRLSKILIAYLCDCDYYAFEIVSCIKNKDFNSSLLKDLIINMAYLLNFLILESSKLNDIFEKNNDPEKNKQNELLDLFINIIIFNKSIKKDIIYTLNVKKLVRYLSHINEILKKELCNTLNLLTRFCINIEFKNIYEYINKFEDFGYKKINNITPVFKVDNTHNNFNIDWIDENNNEKTLNSNAFLIQNYILEKIHDEEESLKINSEIIKLIYLLKNKIPTSNFINKENKEIKDKNNCTNTEVNNKSKNSSFESTSISYKTLCENDNEIIKDKGKENILNNENNENSKISNSICNIKCNKDYDKNYDLIKSSVDNILLKNTNSFLDNESDVNSHTVRNATKNEEHYLKTIRKNDENYSINSTIKEKNINSKNNELLPKSDSRKNKNKLNADLSNNKENNNINRFQYIRNLEDEKYNILKTEKSSSLFHNKYDQENDNDNSEYARSFYSLTNLKSYYTRPSSSCSTANNSEFFDRSSSPTYSVGRLDYTNKNKKSNEFFIDNQSYSINPYKDNYPITSSLSSYSPKINALNSTYHINGNNESSDINNFNGNLSSLSVTSSNSVDVIKALSSSLKKGYFSSEAYLKYCKSNQNQDKNQNHTKDLNINSNAYIKNNKKNRSYSNSSTINSKWNYENENVENITKPIKLLNLQFQHEMKKAGDIVDESFERGSVYSQSLDNNIESIKNSILKMRSIYNKNNNSSGNSVLNSKININDKNINKVSNKNLFNIDNKSNNKTINLSQDLIYINKKLNEYNNQREKYFNDKASIFSEPNYKYKDISSRSIISSNSLNDIDNKSQMIENKKYFNLLDQNMNLVNLNQTIPQNNKNEKNINIEKASSKNINNYDNINNDDINKTKKTMPNNKNEVNISEIQNSLPNNTNTSSNKNLINGNSNNIFITNNLCSEDINNNIKTNSSINIKSDLSSNKIKVNIVNNSLDDNKKYNNNNSNNNNNKPIKTIKKSINKKDNGSINESNNNKININIDEKSSEMNTNSNNNSNINILNNKVEQERKESNNKPTIVNDENKEKSNMLISNSKKSDILNDDLNEITPKGILSLPTNNKKSSLILPSKEELKIKIKDNECKPFIRNHSLFKNHQELPAQHYKELIKHSKNRSVHNSERSTSYKKKSKEAGRKYYDGQKIDSLIYDSVIKYGRDEKVANQWISQLNRQEIFTVGDLRSLYENDWYHLGLSVLAIRAIKDTLYYIN</sequence>
<organism evidence="2 3">
    <name type="scientific">Piromyces finnis</name>
    <dbReference type="NCBI Taxonomy" id="1754191"/>
    <lineage>
        <taxon>Eukaryota</taxon>
        <taxon>Fungi</taxon>
        <taxon>Fungi incertae sedis</taxon>
        <taxon>Chytridiomycota</taxon>
        <taxon>Chytridiomycota incertae sedis</taxon>
        <taxon>Neocallimastigomycetes</taxon>
        <taxon>Neocallimastigales</taxon>
        <taxon>Neocallimastigaceae</taxon>
        <taxon>Piromyces</taxon>
    </lineage>
</organism>
<dbReference type="EMBL" id="MCFH01000009">
    <property type="protein sequence ID" value="ORX55478.1"/>
    <property type="molecule type" value="Genomic_DNA"/>
</dbReference>
<gene>
    <name evidence="2" type="ORF">BCR36DRAFT_410399</name>
</gene>
<dbReference type="Proteomes" id="UP000193719">
    <property type="component" value="Unassembled WGS sequence"/>
</dbReference>
<name>A0A1Y1VGD9_9FUNG</name>
<proteinExistence type="predicted"/>
<evidence type="ECO:0000256" key="1">
    <source>
        <dbReference type="SAM" id="MobiDB-lite"/>
    </source>
</evidence>
<dbReference type="OrthoDB" id="4062651at2759"/>
<comment type="caution">
    <text evidence="2">The sequence shown here is derived from an EMBL/GenBank/DDBJ whole genome shotgun (WGS) entry which is preliminary data.</text>
</comment>
<keyword evidence="3" id="KW-1185">Reference proteome</keyword>
<feature type="compositionally biased region" description="Low complexity" evidence="1">
    <location>
        <begin position="1072"/>
        <end position="1085"/>
    </location>
</feature>
<evidence type="ECO:0000313" key="2">
    <source>
        <dbReference type="EMBL" id="ORX55478.1"/>
    </source>
</evidence>
<evidence type="ECO:0000313" key="3">
    <source>
        <dbReference type="Proteomes" id="UP000193719"/>
    </source>
</evidence>
<feature type="region of interest" description="Disordered" evidence="1">
    <location>
        <begin position="499"/>
        <end position="527"/>
    </location>
</feature>
<reference evidence="2 3" key="1">
    <citation type="submission" date="2016-08" db="EMBL/GenBank/DDBJ databases">
        <title>Genomes of anaerobic fungi encode conserved fungal cellulosomes for biomass hydrolysis.</title>
        <authorList>
            <consortium name="DOE Joint Genome Institute"/>
            <person name="Haitjema C.H."/>
            <person name="Gilmore S.P."/>
            <person name="Henske J.K."/>
            <person name="Solomon K.V."/>
            <person name="De Groot R."/>
            <person name="Kuo A."/>
            <person name="Mondo S.J."/>
            <person name="Salamov A.A."/>
            <person name="Labutti K."/>
            <person name="Zhao Z."/>
            <person name="Chiniquy J."/>
            <person name="Barry K."/>
            <person name="Brewer H.M."/>
            <person name="Purvine S.O."/>
            <person name="Wright A.T."/>
            <person name="Boxma B."/>
            <person name="Van Alen T."/>
            <person name="Hackstein J.H."/>
            <person name="Baker S.E."/>
            <person name="Grigoriev I.V."/>
            <person name="O'Malley M.A."/>
        </authorList>
    </citation>
    <scope>NUCLEOTIDE SEQUENCE [LARGE SCALE GENOMIC DNA]</scope>
    <source>
        <strain evidence="3">finn</strain>
    </source>
</reference>
<reference evidence="2 3" key="2">
    <citation type="submission" date="2016-08" db="EMBL/GenBank/DDBJ databases">
        <title>Pervasive Adenine N6-methylation of Active Genes in Fungi.</title>
        <authorList>
            <consortium name="DOE Joint Genome Institute"/>
            <person name="Mondo S.J."/>
            <person name="Dannebaum R.O."/>
            <person name="Kuo R.C."/>
            <person name="Labutti K."/>
            <person name="Haridas S."/>
            <person name="Kuo A."/>
            <person name="Salamov A."/>
            <person name="Ahrendt S.R."/>
            <person name="Lipzen A."/>
            <person name="Sullivan W."/>
            <person name="Andreopoulos W.B."/>
            <person name="Clum A."/>
            <person name="Lindquist E."/>
            <person name="Daum C."/>
            <person name="Ramamoorthy G.K."/>
            <person name="Gryganskyi A."/>
            <person name="Culley D."/>
            <person name="Magnuson J.K."/>
            <person name="James T.Y."/>
            <person name="O'Malley M.A."/>
            <person name="Stajich J.E."/>
            <person name="Spatafora J.W."/>
            <person name="Visel A."/>
            <person name="Grigoriev I.V."/>
        </authorList>
    </citation>
    <scope>NUCLEOTIDE SEQUENCE [LARGE SCALE GENOMIC DNA]</scope>
    <source>
        <strain evidence="3">finn</strain>
    </source>
</reference>
<accession>A0A1Y1VGD9</accession>
<feature type="region of interest" description="Disordered" evidence="1">
    <location>
        <begin position="1240"/>
        <end position="1261"/>
    </location>
</feature>